<gene>
    <name evidence="3" type="ORF">L6E24_04230</name>
</gene>
<dbReference type="Pfam" id="PF01740">
    <property type="entry name" value="STAS"/>
    <property type="match status" value="1"/>
</dbReference>
<dbReference type="KEGG" id="mend:L6E24_04230"/>
<accession>A0A9E7PQY6</accession>
<evidence type="ECO:0000256" key="1">
    <source>
        <dbReference type="ARBA" id="ARBA00022553"/>
    </source>
</evidence>
<dbReference type="InterPro" id="IPR036513">
    <property type="entry name" value="STAS_dom_sf"/>
</dbReference>
<dbReference type="Proteomes" id="UP001060368">
    <property type="component" value="Chromosome"/>
</dbReference>
<dbReference type="InterPro" id="IPR002645">
    <property type="entry name" value="STAS_dom"/>
</dbReference>
<reference evidence="3" key="1">
    <citation type="submission" date="2022-04" db="EMBL/GenBank/DDBJ databases">
        <title>Complete genome of Methanoplanus endosymbiosus DSM 3599.</title>
        <authorList>
            <person name="Chen S.-C."/>
            <person name="You Y.-T."/>
            <person name="Zhou Y.-Z."/>
            <person name="Lai M.-C."/>
        </authorList>
    </citation>
    <scope>NUCLEOTIDE SEQUENCE</scope>
    <source>
        <strain evidence="3">DSM 3599</strain>
    </source>
</reference>
<feature type="domain" description="STAS" evidence="2">
    <location>
        <begin position="149"/>
        <end position="260"/>
    </location>
</feature>
<dbReference type="EMBL" id="CP096115">
    <property type="protein sequence ID" value="UUX93341.1"/>
    <property type="molecule type" value="Genomic_DNA"/>
</dbReference>
<dbReference type="Gene3D" id="3.30.750.24">
    <property type="entry name" value="STAS domain"/>
    <property type="match status" value="1"/>
</dbReference>
<organism evidence="3 4">
    <name type="scientific">Methanoplanus endosymbiosus</name>
    <dbReference type="NCBI Taxonomy" id="33865"/>
    <lineage>
        <taxon>Archaea</taxon>
        <taxon>Methanobacteriati</taxon>
        <taxon>Methanobacteriota</taxon>
        <taxon>Stenosarchaea group</taxon>
        <taxon>Methanomicrobia</taxon>
        <taxon>Methanomicrobiales</taxon>
        <taxon>Methanomicrobiaceae</taxon>
        <taxon>Methanoplanus</taxon>
    </lineage>
</organism>
<dbReference type="InterPro" id="IPR051932">
    <property type="entry name" value="Bact_StressResp_Reg"/>
</dbReference>
<dbReference type="CDD" id="cd07041">
    <property type="entry name" value="STAS_RsbR_RsbS_like"/>
    <property type="match status" value="1"/>
</dbReference>
<dbReference type="PANTHER" id="PTHR33745:SF3">
    <property type="entry name" value="RSBT CO-ANTAGONIST PROTEIN RSBRC"/>
    <property type="match status" value="1"/>
</dbReference>
<evidence type="ECO:0000313" key="3">
    <source>
        <dbReference type="EMBL" id="UUX93341.1"/>
    </source>
</evidence>
<proteinExistence type="predicted"/>
<evidence type="ECO:0000313" key="4">
    <source>
        <dbReference type="Proteomes" id="UP001060368"/>
    </source>
</evidence>
<sequence>MKKTEEQLKKELTEREKELVFLHSISNIVDSQGKNADNIIVEIIKRLPGALQYPDIACAEVNLKGQKFRTEPFRETEWNMSEQLKVEGRAVGEITVYYMEEKPGFDKDPFLKEEKTLLEILSERMSKIIERMWSEEALLEKTKEIIKLSTPVTQIWKDILILPLIGTLDSERTLQMMEELLIKIRDTGARFIIMDATGVGTIDSAVAANILKTSQAVKMLGSHMIFTGIKPEVAMTMVHLGIDLGDITTRATLQEGVEYALNEKGLTIVRKSMVIQEH</sequence>
<dbReference type="PANTHER" id="PTHR33745">
    <property type="entry name" value="RSBT ANTAGONIST PROTEIN RSBS-RELATED"/>
    <property type="match status" value="1"/>
</dbReference>
<evidence type="ECO:0000259" key="2">
    <source>
        <dbReference type="PROSITE" id="PS50801"/>
    </source>
</evidence>
<dbReference type="PROSITE" id="PS50801">
    <property type="entry name" value="STAS"/>
    <property type="match status" value="1"/>
</dbReference>
<name>A0A9E7PQY6_9EURY</name>
<dbReference type="RefSeq" id="WP_257743480.1">
    <property type="nucleotide sequence ID" value="NZ_CP096115.1"/>
</dbReference>
<dbReference type="GeneID" id="74306876"/>
<keyword evidence="1" id="KW-0597">Phosphoprotein</keyword>
<keyword evidence="4" id="KW-1185">Reference proteome</keyword>
<dbReference type="SUPFAM" id="SSF52091">
    <property type="entry name" value="SpoIIaa-like"/>
    <property type="match status" value="1"/>
</dbReference>
<dbReference type="AlphaFoldDB" id="A0A9E7PQY6"/>
<protein>
    <submittedName>
        <fullName evidence="3">STAS domain-containing protein</fullName>
    </submittedName>
</protein>